<organism evidence="1">
    <name type="scientific">hydrothermal vent metagenome</name>
    <dbReference type="NCBI Taxonomy" id="652676"/>
    <lineage>
        <taxon>unclassified sequences</taxon>
        <taxon>metagenomes</taxon>
        <taxon>ecological metagenomes</taxon>
    </lineage>
</organism>
<evidence type="ECO:0000313" key="1">
    <source>
        <dbReference type="EMBL" id="VAV84008.1"/>
    </source>
</evidence>
<proteinExistence type="predicted"/>
<gene>
    <name evidence="1" type="ORF">MNBD_DELTA01-466</name>
</gene>
<dbReference type="InterPro" id="IPR025737">
    <property type="entry name" value="FApF"/>
</dbReference>
<name>A0A3B0R820_9ZZZZ</name>
<dbReference type="AlphaFoldDB" id="A0A3B0R820"/>
<reference evidence="1" key="1">
    <citation type="submission" date="2018-06" db="EMBL/GenBank/DDBJ databases">
        <authorList>
            <person name="Zhirakovskaya E."/>
        </authorList>
    </citation>
    <scope>NUCLEOTIDE SEQUENCE</scope>
</reference>
<sequence>MNKLIFVFCSFLFIAATVMPGLGERSAEAVNYREGAHPPSGFYLSLYPFWSNAEVITDDDGDKAVRNLGLDYYGVIIRPIYYTKNFIFTPLIPVAKLEVDSKGESSSGLGDITLGAGYFLPVEWVNLLSVIQIKTDTGPYDKDDAVNLGSGQWDIKFEQYLHKMFDRWSIDAAIKYWVKYENKSNGWKPGNELRLESVATYGFTRKLRFGPTVTLIRGSDGEMRSSRIDNTAKKKLSLGGELYYRARPKLGITLTYMKDIETRNSIEGEFLRLRISMAF</sequence>
<dbReference type="EMBL" id="UOEA01000059">
    <property type="protein sequence ID" value="VAV84008.1"/>
    <property type="molecule type" value="Genomic_DNA"/>
</dbReference>
<evidence type="ECO:0008006" key="2">
    <source>
        <dbReference type="Google" id="ProtNLM"/>
    </source>
</evidence>
<accession>A0A3B0R820</accession>
<dbReference type="Pfam" id="PF13557">
    <property type="entry name" value="Phenol_MetA_deg"/>
    <property type="match status" value="1"/>
</dbReference>
<protein>
    <recommendedName>
        <fullName evidence="2">Transporter</fullName>
    </recommendedName>
</protein>